<dbReference type="AlphaFoldDB" id="A0A5S5DMG5"/>
<name>A0A5S5DMG5_9SPHI</name>
<feature type="transmembrane region" description="Helical" evidence="1">
    <location>
        <begin position="50"/>
        <end position="72"/>
    </location>
</feature>
<keyword evidence="3" id="KW-1185">Reference proteome</keyword>
<sequence>MGFATKKPKRWELQQLTWTFISIVMFVPLPVHLFPFVMLSQAKKSKIRSWYITGLVLLLAELALFGSFIYFFGTISQGMLLTLGGYVTSYVVGNGLLLNRAKTHLQRLELAEIRPLTWITTASSANRVKELPQASLDTPQLFIEGLLHWRKVIDNRSIHQNIDRIIHLFQLLEKNDKIEAEKFLVRHSTVVNVLMKYDEIENSRLNNAVTAASKKKLEEVIAKAAVAIEQEVTNQFKAGILDVSAESDVYIQTLKNRNLLNE</sequence>
<protein>
    <recommendedName>
        <fullName evidence="4">5-bromo-4-chloroindolyl phosphate hydrolysis protein</fullName>
    </recommendedName>
</protein>
<evidence type="ECO:0008006" key="4">
    <source>
        <dbReference type="Google" id="ProtNLM"/>
    </source>
</evidence>
<dbReference type="RefSeq" id="WP_148908451.1">
    <property type="nucleotide sequence ID" value="NZ_VNHX01000008.1"/>
</dbReference>
<keyword evidence="1" id="KW-0812">Transmembrane</keyword>
<evidence type="ECO:0000313" key="3">
    <source>
        <dbReference type="Proteomes" id="UP000325105"/>
    </source>
</evidence>
<organism evidence="2 3">
    <name type="scientific">Sphingobacterium allocomposti</name>
    <dbReference type="NCBI Taxonomy" id="415956"/>
    <lineage>
        <taxon>Bacteria</taxon>
        <taxon>Pseudomonadati</taxon>
        <taxon>Bacteroidota</taxon>
        <taxon>Sphingobacteriia</taxon>
        <taxon>Sphingobacteriales</taxon>
        <taxon>Sphingobacteriaceae</taxon>
        <taxon>Sphingobacterium</taxon>
    </lineage>
</organism>
<feature type="transmembrane region" description="Helical" evidence="1">
    <location>
        <begin position="16"/>
        <end position="38"/>
    </location>
</feature>
<reference evidence="2 3" key="1">
    <citation type="submission" date="2019-07" db="EMBL/GenBank/DDBJ databases">
        <title>Genomic Encyclopedia of Archaeal and Bacterial Type Strains, Phase II (KMG-II): from individual species to whole genera.</title>
        <authorList>
            <person name="Goeker M."/>
        </authorList>
    </citation>
    <scope>NUCLEOTIDE SEQUENCE [LARGE SCALE GENOMIC DNA]</scope>
    <source>
        <strain evidence="2 3">DSM 18850</strain>
    </source>
</reference>
<keyword evidence="1" id="KW-0472">Membrane</keyword>
<feature type="transmembrane region" description="Helical" evidence="1">
    <location>
        <begin position="78"/>
        <end position="98"/>
    </location>
</feature>
<evidence type="ECO:0000256" key="1">
    <source>
        <dbReference type="SAM" id="Phobius"/>
    </source>
</evidence>
<accession>A0A5S5DMG5</accession>
<evidence type="ECO:0000313" key="2">
    <source>
        <dbReference type="EMBL" id="TYP96002.1"/>
    </source>
</evidence>
<proteinExistence type="predicted"/>
<comment type="caution">
    <text evidence="2">The sequence shown here is derived from an EMBL/GenBank/DDBJ whole genome shotgun (WGS) entry which is preliminary data.</text>
</comment>
<dbReference type="Proteomes" id="UP000325105">
    <property type="component" value="Unassembled WGS sequence"/>
</dbReference>
<keyword evidence="1" id="KW-1133">Transmembrane helix</keyword>
<gene>
    <name evidence="2" type="ORF">BC792_10894</name>
</gene>
<dbReference type="OrthoDB" id="713022at2"/>
<dbReference type="EMBL" id="VNHX01000008">
    <property type="protein sequence ID" value="TYP96002.1"/>
    <property type="molecule type" value="Genomic_DNA"/>
</dbReference>